<dbReference type="SUPFAM" id="SSF53474">
    <property type="entry name" value="alpha/beta-Hydrolases"/>
    <property type="match status" value="1"/>
</dbReference>
<dbReference type="PANTHER" id="PTHR43194:SF2">
    <property type="entry name" value="PEROXISOMAL MEMBRANE PROTEIN LPX1"/>
    <property type="match status" value="1"/>
</dbReference>
<dbReference type="InterPro" id="IPR000073">
    <property type="entry name" value="AB_hydrolase_1"/>
</dbReference>
<dbReference type="STRING" id="106004.A0A1Y2G2J4"/>
<dbReference type="InterPro" id="IPR029058">
    <property type="entry name" value="AB_hydrolase_fold"/>
</dbReference>
<comment type="caution">
    <text evidence="2">The sequence shown here is derived from an EMBL/GenBank/DDBJ whole genome shotgun (WGS) entry which is preliminary data.</text>
</comment>
<dbReference type="OrthoDB" id="19657at2759"/>
<dbReference type="Pfam" id="PF00561">
    <property type="entry name" value="Abhydrolase_1"/>
    <property type="match status" value="1"/>
</dbReference>
<dbReference type="EMBL" id="MCGR01000002">
    <property type="protein sequence ID" value="ORY91587.1"/>
    <property type="molecule type" value="Genomic_DNA"/>
</dbReference>
<feature type="domain" description="AB hydrolase-1" evidence="1">
    <location>
        <begin position="38"/>
        <end position="267"/>
    </location>
</feature>
<keyword evidence="2" id="KW-0378">Hydrolase</keyword>
<sequence>MPYVDVPLRGNLHLHYISNPRMDGGDLVSQPMDFTRHTIVFFHAGTSSSSSFRAQMEDPRLNAHYNLLFMDARFHGGTEGANRDSHKLEDSAECLIAALDTLGVPSYTIFAEGIQGCPCAVHCYLMRPQNVRGLILASPGWMTEDPEVKNSLRQMLGLICANKDGKGDGTGTIDTEVLRLVVEYFIGHAPRLDERREAAQVAVQQRYGTGHNSHDISHIILSGADRTPPSPAQLASITCPILILSGTDDKVVSPLAAAEEWKRALKGAKGGATIASITGAPHLMSLSDFVS</sequence>
<dbReference type="InParanoid" id="A0A1Y2G2J4"/>
<dbReference type="AlphaFoldDB" id="A0A1Y2G2J4"/>
<evidence type="ECO:0000259" key="1">
    <source>
        <dbReference type="Pfam" id="PF00561"/>
    </source>
</evidence>
<keyword evidence="3" id="KW-1185">Reference proteome</keyword>
<dbReference type="Gene3D" id="3.40.50.1820">
    <property type="entry name" value="alpha/beta hydrolase"/>
    <property type="match status" value="1"/>
</dbReference>
<reference evidence="2 3" key="1">
    <citation type="submission" date="2016-07" db="EMBL/GenBank/DDBJ databases">
        <title>Pervasive Adenine N6-methylation of Active Genes in Fungi.</title>
        <authorList>
            <consortium name="DOE Joint Genome Institute"/>
            <person name="Mondo S.J."/>
            <person name="Dannebaum R.O."/>
            <person name="Kuo R.C."/>
            <person name="Labutti K."/>
            <person name="Haridas S."/>
            <person name="Kuo A."/>
            <person name="Salamov A."/>
            <person name="Ahrendt S.R."/>
            <person name="Lipzen A."/>
            <person name="Sullivan W."/>
            <person name="Andreopoulos W.B."/>
            <person name="Clum A."/>
            <person name="Lindquist E."/>
            <person name="Daum C."/>
            <person name="Ramamoorthy G.K."/>
            <person name="Gryganskyi A."/>
            <person name="Culley D."/>
            <person name="Magnuson J.K."/>
            <person name="James T.Y."/>
            <person name="O'Malley M.A."/>
            <person name="Stajich J.E."/>
            <person name="Spatafora J.W."/>
            <person name="Visel A."/>
            <person name="Grigoriev I.V."/>
        </authorList>
    </citation>
    <scope>NUCLEOTIDE SEQUENCE [LARGE SCALE GENOMIC DNA]</scope>
    <source>
        <strain evidence="2 3">62-1032</strain>
    </source>
</reference>
<accession>A0A1Y2G2J4</accession>
<organism evidence="2 3">
    <name type="scientific">Leucosporidium creatinivorum</name>
    <dbReference type="NCBI Taxonomy" id="106004"/>
    <lineage>
        <taxon>Eukaryota</taxon>
        <taxon>Fungi</taxon>
        <taxon>Dikarya</taxon>
        <taxon>Basidiomycota</taxon>
        <taxon>Pucciniomycotina</taxon>
        <taxon>Microbotryomycetes</taxon>
        <taxon>Leucosporidiales</taxon>
        <taxon>Leucosporidium</taxon>
    </lineage>
</organism>
<protein>
    <submittedName>
        <fullName evidence="2">Alpha/Beta hydrolase protein</fullName>
    </submittedName>
</protein>
<dbReference type="GO" id="GO:0016787">
    <property type="term" value="F:hydrolase activity"/>
    <property type="evidence" value="ECO:0007669"/>
    <property type="project" value="UniProtKB-KW"/>
</dbReference>
<dbReference type="InterPro" id="IPR050228">
    <property type="entry name" value="Carboxylesterase_BioH"/>
</dbReference>
<evidence type="ECO:0000313" key="2">
    <source>
        <dbReference type="EMBL" id="ORY91587.1"/>
    </source>
</evidence>
<dbReference type="Proteomes" id="UP000193467">
    <property type="component" value="Unassembled WGS sequence"/>
</dbReference>
<dbReference type="PANTHER" id="PTHR43194">
    <property type="entry name" value="HYDROLASE ALPHA/BETA FOLD FAMILY"/>
    <property type="match status" value="1"/>
</dbReference>
<proteinExistence type="predicted"/>
<name>A0A1Y2G2J4_9BASI</name>
<gene>
    <name evidence="2" type="ORF">BCR35DRAFT_71073</name>
</gene>
<evidence type="ECO:0000313" key="3">
    <source>
        <dbReference type="Proteomes" id="UP000193467"/>
    </source>
</evidence>